<sequence>MIEITDLRHGVLSIPSLSIPPGLTVVSGKNGAGKTTLLKICSGIVLPDSGSVSIDGPSPRLQNVGYVSEFPDRHLLFPIVFEEIASSLRFAKIPQARIEEKVLQTAEDAGITHLLKRECRTLSGGEKMLVGITAAVIHDPILLVLDEPDSHLDPETVEDLCSFISSRHISYVMWSSHSVSLRQKADFEVRL</sequence>
<evidence type="ECO:0000256" key="5">
    <source>
        <dbReference type="ARBA" id="ARBA00025157"/>
    </source>
</evidence>
<dbReference type="SUPFAM" id="SSF52540">
    <property type="entry name" value="P-loop containing nucleoside triphosphate hydrolases"/>
    <property type="match status" value="1"/>
</dbReference>
<dbReference type="SMART" id="SM00382">
    <property type="entry name" value="AAA"/>
    <property type="match status" value="1"/>
</dbReference>
<dbReference type="KEGG" id="mla:Mlab_0133"/>
<dbReference type="TCDB" id="3.A.1.25.3">
    <property type="family name" value="the atp-binding cassette (abc) superfamily"/>
</dbReference>
<dbReference type="AlphaFoldDB" id="A2SPQ4"/>
<keyword evidence="2" id="KW-0813">Transport</keyword>
<dbReference type="EMBL" id="CP000559">
    <property type="protein sequence ID" value="ABN06310.1"/>
    <property type="molecule type" value="Genomic_DNA"/>
</dbReference>
<accession>A2SPQ4</accession>
<dbReference type="RefSeq" id="WP_011832511.1">
    <property type="nucleotide sequence ID" value="NC_008942.1"/>
</dbReference>
<proteinExistence type="predicted"/>
<evidence type="ECO:0000256" key="4">
    <source>
        <dbReference type="ARBA" id="ARBA00022840"/>
    </source>
</evidence>
<dbReference type="CDD" id="cd03225">
    <property type="entry name" value="ABC_cobalt_CbiO_domain1"/>
    <property type="match status" value="1"/>
</dbReference>
<dbReference type="GO" id="GO:0042626">
    <property type="term" value="F:ATPase-coupled transmembrane transporter activity"/>
    <property type="evidence" value="ECO:0007669"/>
    <property type="project" value="TreeGrafter"/>
</dbReference>
<dbReference type="InterPro" id="IPR015856">
    <property type="entry name" value="ABC_transpr_CbiO/EcfA_su"/>
</dbReference>
<dbReference type="PANTHER" id="PTHR43553">
    <property type="entry name" value="HEAVY METAL TRANSPORTER"/>
    <property type="match status" value="1"/>
</dbReference>
<comment type="function">
    <text evidence="5">Probably part of an ABC transporter complex. Responsible for energy coupling to the transport system.</text>
</comment>
<dbReference type="OrthoDB" id="18209at2157"/>
<keyword evidence="3" id="KW-0547">Nucleotide-binding</keyword>
<dbReference type="Pfam" id="PF00005">
    <property type="entry name" value="ABC_tran"/>
    <property type="match status" value="1"/>
</dbReference>
<dbReference type="InterPro" id="IPR027417">
    <property type="entry name" value="P-loop_NTPase"/>
</dbReference>
<dbReference type="GO" id="GO:0043190">
    <property type="term" value="C:ATP-binding cassette (ABC) transporter complex"/>
    <property type="evidence" value="ECO:0007669"/>
    <property type="project" value="TreeGrafter"/>
</dbReference>
<gene>
    <name evidence="7" type="ordered locus">Mlab_0133</name>
</gene>
<dbReference type="InterPro" id="IPR050095">
    <property type="entry name" value="ECF_ABC_transporter_ATP-bd"/>
</dbReference>
<evidence type="ECO:0000313" key="8">
    <source>
        <dbReference type="Proteomes" id="UP000000365"/>
    </source>
</evidence>
<evidence type="ECO:0000256" key="1">
    <source>
        <dbReference type="ARBA" id="ARBA00004236"/>
    </source>
</evidence>
<dbReference type="Gene3D" id="3.40.50.300">
    <property type="entry name" value="P-loop containing nucleotide triphosphate hydrolases"/>
    <property type="match status" value="1"/>
</dbReference>
<keyword evidence="8" id="KW-1185">Reference proteome</keyword>
<dbReference type="Proteomes" id="UP000000365">
    <property type="component" value="Chromosome"/>
</dbReference>
<dbReference type="GO" id="GO:0005524">
    <property type="term" value="F:ATP binding"/>
    <property type="evidence" value="ECO:0007669"/>
    <property type="project" value="UniProtKB-KW"/>
</dbReference>
<comment type="subcellular location">
    <subcellularLocation>
        <location evidence="1">Cell membrane</location>
    </subcellularLocation>
</comment>
<evidence type="ECO:0000256" key="2">
    <source>
        <dbReference type="ARBA" id="ARBA00022448"/>
    </source>
</evidence>
<feature type="domain" description="ABC transporter" evidence="6">
    <location>
        <begin position="2"/>
        <end position="191"/>
    </location>
</feature>
<protein>
    <submittedName>
        <fullName evidence="7">ABC transporter related protein</fullName>
    </submittedName>
</protein>
<evidence type="ECO:0000259" key="6">
    <source>
        <dbReference type="PROSITE" id="PS50893"/>
    </source>
</evidence>
<dbReference type="InterPro" id="IPR003593">
    <property type="entry name" value="AAA+_ATPase"/>
</dbReference>
<organism evidence="7 8">
    <name type="scientific">Methanocorpusculum labreanum (strain ATCC 43576 / DSM 4855 / Z)</name>
    <dbReference type="NCBI Taxonomy" id="410358"/>
    <lineage>
        <taxon>Archaea</taxon>
        <taxon>Methanobacteriati</taxon>
        <taxon>Methanobacteriota</taxon>
        <taxon>Stenosarchaea group</taxon>
        <taxon>Methanomicrobia</taxon>
        <taxon>Methanomicrobiales</taxon>
        <taxon>Methanocorpusculaceae</taxon>
        <taxon>Methanocorpusculum</taxon>
    </lineage>
</organism>
<dbReference type="PROSITE" id="PS50893">
    <property type="entry name" value="ABC_TRANSPORTER_2"/>
    <property type="match status" value="1"/>
</dbReference>
<dbReference type="InterPro" id="IPR003439">
    <property type="entry name" value="ABC_transporter-like_ATP-bd"/>
</dbReference>
<keyword evidence="4" id="KW-0067">ATP-binding</keyword>
<evidence type="ECO:0000256" key="3">
    <source>
        <dbReference type="ARBA" id="ARBA00022741"/>
    </source>
</evidence>
<dbReference type="STRING" id="410358.Mlab_0133"/>
<dbReference type="GeneID" id="4796058"/>
<dbReference type="HOGENOM" id="CLU_000604_1_22_2"/>
<dbReference type="GO" id="GO:0016887">
    <property type="term" value="F:ATP hydrolysis activity"/>
    <property type="evidence" value="ECO:0007669"/>
    <property type="project" value="InterPro"/>
</dbReference>
<name>A2SPQ4_METLZ</name>
<dbReference type="eggNOG" id="arCOG00211">
    <property type="taxonomic scope" value="Archaea"/>
</dbReference>
<evidence type="ECO:0000313" key="7">
    <source>
        <dbReference type="EMBL" id="ABN06310.1"/>
    </source>
</evidence>
<reference evidence="7 8" key="1">
    <citation type="journal article" date="2009" name="Stand. Genomic Sci.">
        <title>Complete genome sequence of Methanocorpusculum labreanum type strain Z.</title>
        <authorList>
            <person name="Anderson I.J."/>
            <person name="Sieprawska-Lupa M."/>
            <person name="Goltsman E."/>
            <person name="Lapidus A."/>
            <person name="Copeland A."/>
            <person name="Glavina Del Rio T."/>
            <person name="Tice H."/>
            <person name="Dalin E."/>
            <person name="Barry K."/>
            <person name="Pitluck S."/>
            <person name="Hauser L."/>
            <person name="Land M."/>
            <person name="Lucas S."/>
            <person name="Richardson P."/>
            <person name="Whitman W.B."/>
            <person name="Kyrpides N.C."/>
        </authorList>
    </citation>
    <scope>NUCLEOTIDE SEQUENCE [LARGE SCALE GENOMIC DNA]</scope>
    <source>
        <strain evidence="8">ATCC 43576 / DSM 4855 / Z</strain>
    </source>
</reference>